<dbReference type="InterPro" id="IPR025877">
    <property type="entry name" value="MobA-like_NTP_Trfase"/>
</dbReference>
<dbReference type="PANTHER" id="PTHR43777">
    <property type="entry name" value="MOLYBDENUM COFACTOR CYTIDYLYLTRANSFERASE"/>
    <property type="match status" value="1"/>
</dbReference>
<dbReference type="Proteomes" id="UP000018896">
    <property type="component" value="Unassembled WGS sequence"/>
</dbReference>
<evidence type="ECO:0000313" key="2">
    <source>
        <dbReference type="EMBL" id="GAE37037.1"/>
    </source>
</evidence>
<reference evidence="2 3" key="1">
    <citation type="journal article" date="2014" name="Genome Announc.">
        <title>Draft Genome Sequences of Three Alkaliphilic Bacillus Strains, Bacillus wakoensis JCM 9140T, Bacillus akibai JCM 9157T, and Bacillus hemicellulosilyticus JCM 9152T.</title>
        <authorList>
            <person name="Yuki M."/>
            <person name="Oshima K."/>
            <person name="Suda W."/>
            <person name="Oshida Y."/>
            <person name="Kitamura K."/>
            <person name="Iida T."/>
            <person name="Hattori M."/>
            <person name="Ohkuma M."/>
        </authorList>
    </citation>
    <scope>NUCLEOTIDE SEQUENCE [LARGE SCALE GENOMIC DNA]</scope>
    <source>
        <strain evidence="2 3">JCM 9157</strain>
    </source>
</reference>
<dbReference type="OrthoDB" id="285216at2"/>
<dbReference type="InterPro" id="IPR029044">
    <property type="entry name" value="Nucleotide-diphossugar_trans"/>
</dbReference>
<dbReference type="STRING" id="1236973.JCM9157_4279"/>
<gene>
    <name evidence="2" type="ORF">JCM9157_4279</name>
</gene>
<dbReference type="Gene3D" id="3.90.550.10">
    <property type="entry name" value="Spore Coat Polysaccharide Biosynthesis Protein SpsA, Chain A"/>
    <property type="match status" value="1"/>
</dbReference>
<keyword evidence="2" id="KW-0808">Transferase</keyword>
<protein>
    <submittedName>
        <fullName evidence="2">CTP:molybdopterin cytidylyltransferase</fullName>
    </submittedName>
</protein>
<name>W4QYR1_HALA3</name>
<sequence length="207" mass="23401">MEKQTVCAVILAAGKSTRMGKTKQLLPLYENESMLELVINKVVDQVFDQVLVIIGHDAKEIQKRIGTRDDCQFITNDQYSLGQSTSFRKAFIHMSPSTDAAMFFLADQPYIKNSTIREVLKRGVMRQLCEPNPFVIQAYYQNEPGHPVYFGNVNEIDFSSLTGDEGGKGLFKQLNKEQLPLNDSGIIFDIDTPQDYQKALLNLKNKS</sequence>
<dbReference type="CDD" id="cd04182">
    <property type="entry name" value="GT_2_like_f"/>
    <property type="match status" value="1"/>
</dbReference>
<evidence type="ECO:0000313" key="3">
    <source>
        <dbReference type="Proteomes" id="UP000018896"/>
    </source>
</evidence>
<dbReference type="Pfam" id="PF12804">
    <property type="entry name" value="NTP_transf_3"/>
    <property type="match status" value="1"/>
</dbReference>
<dbReference type="RefSeq" id="WP_035667393.1">
    <property type="nucleotide sequence ID" value="NZ_BAUV01000051.1"/>
</dbReference>
<dbReference type="SUPFAM" id="SSF53448">
    <property type="entry name" value="Nucleotide-diphospho-sugar transferases"/>
    <property type="match status" value="1"/>
</dbReference>
<comment type="caution">
    <text evidence="2">The sequence shown here is derived from an EMBL/GenBank/DDBJ whole genome shotgun (WGS) entry which is preliminary data.</text>
</comment>
<evidence type="ECO:0000259" key="1">
    <source>
        <dbReference type="Pfam" id="PF12804"/>
    </source>
</evidence>
<keyword evidence="3" id="KW-1185">Reference proteome</keyword>
<keyword evidence="2" id="KW-0548">Nucleotidyltransferase</keyword>
<dbReference type="AlphaFoldDB" id="W4QYR1"/>
<organism evidence="2 3">
    <name type="scientific">Halalkalibacter akibai (strain ATCC 43226 / DSM 21942 / CIP 109018 / JCM 9157 / 1139)</name>
    <name type="common">Bacillus akibai</name>
    <dbReference type="NCBI Taxonomy" id="1236973"/>
    <lineage>
        <taxon>Bacteria</taxon>
        <taxon>Bacillati</taxon>
        <taxon>Bacillota</taxon>
        <taxon>Bacilli</taxon>
        <taxon>Bacillales</taxon>
        <taxon>Bacillaceae</taxon>
        <taxon>Halalkalibacter</taxon>
    </lineage>
</organism>
<proteinExistence type="predicted"/>
<dbReference type="eggNOG" id="COG2068">
    <property type="taxonomic scope" value="Bacteria"/>
</dbReference>
<dbReference type="PANTHER" id="PTHR43777:SF1">
    <property type="entry name" value="MOLYBDENUM COFACTOR CYTIDYLYLTRANSFERASE"/>
    <property type="match status" value="1"/>
</dbReference>
<feature type="domain" description="MobA-like NTP transferase" evidence="1">
    <location>
        <begin position="8"/>
        <end position="174"/>
    </location>
</feature>
<dbReference type="GO" id="GO:0016779">
    <property type="term" value="F:nucleotidyltransferase activity"/>
    <property type="evidence" value="ECO:0007669"/>
    <property type="project" value="UniProtKB-KW"/>
</dbReference>
<dbReference type="EMBL" id="BAUV01000051">
    <property type="protein sequence ID" value="GAE37037.1"/>
    <property type="molecule type" value="Genomic_DNA"/>
</dbReference>
<accession>W4QYR1</accession>